<dbReference type="Proteomes" id="UP000198729">
    <property type="component" value="Unassembled WGS sequence"/>
</dbReference>
<organism evidence="1 2">
    <name type="scientific">Nitrosomonas mobilis</name>
    <dbReference type="NCBI Taxonomy" id="51642"/>
    <lineage>
        <taxon>Bacteria</taxon>
        <taxon>Pseudomonadati</taxon>
        <taxon>Pseudomonadota</taxon>
        <taxon>Betaproteobacteria</taxon>
        <taxon>Nitrosomonadales</taxon>
        <taxon>Nitrosomonadaceae</taxon>
        <taxon>Nitrosomonas</taxon>
    </lineage>
</organism>
<accession>A0A1G5SEC8</accession>
<dbReference type="EMBL" id="FMWO01000037">
    <property type="protein sequence ID" value="SCZ84901.1"/>
    <property type="molecule type" value="Genomic_DNA"/>
</dbReference>
<gene>
    <name evidence="1" type="ORF">NSMM_300020</name>
</gene>
<name>A0A1G5SEC8_9PROT</name>
<evidence type="ECO:0000313" key="1">
    <source>
        <dbReference type="EMBL" id="SCZ84901.1"/>
    </source>
</evidence>
<dbReference type="AlphaFoldDB" id="A0A1G5SEC8"/>
<sequence>MLLDCQGQGAMKLFAVVLMMAVSMFIQRSPAATSQATFNLKNMTCYITLADTKNCTGIPTLHSGVLAISEDGTFKLEARYEGCFMVENVTKSGKYEASPFEEIMSLELLTTKITGMRDTPLDFPRTLGFANLNYDKLDGYFIDLSAVIRARGRHTDNISTSKLQCAGDH</sequence>
<proteinExistence type="predicted"/>
<protein>
    <submittedName>
        <fullName evidence="1">Uncharacterized protein</fullName>
    </submittedName>
</protein>
<reference evidence="1 2" key="1">
    <citation type="submission" date="2016-10" db="EMBL/GenBank/DDBJ databases">
        <authorList>
            <person name="de Groot N.N."/>
        </authorList>
    </citation>
    <scope>NUCLEOTIDE SEQUENCE [LARGE SCALE GENOMIC DNA]</scope>
    <source>
        <strain evidence="1">1</strain>
    </source>
</reference>
<keyword evidence="2" id="KW-1185">Reference proteome</keyword>
<dbReference type="STRING" id="51642.NSMM_300020"/>
<evidence type="ECO:0000313" key="2">
    <source>
        <dbReference type="Proteomes" id="UP000198729"/>
    </source>
</evidence>